<dbReference type="InterPro" id="IPR017560">
    <property type="entry name" value="Cyt_c_biogenesis_CcmI"/>
</dbReference>
<dbReference type="Gene3D" id="1.25.40.10">
    <property type="entry name" value="Tetratricopeptide repeat domain"/>
    <property type="match status" value="1"/>
</dbReference>
<reference evidence="3 4" key="1">
    <citation type="journal article" date="2020" name="Microorganisms">
        <title>Osmotic Adaptation and Compatible Solute Biosynthesis of Phototrophic Bacteria as Revealed from Genome Analyses.</title>
        <authorList>
            <person name="Imhoff J.F."/>
            <person name="Rahn T."/>
            <person name="Kunzel S."/>
            <person name="Keller A."/>
            <person name="Neulinger S.C."/>
        </authorList>
    </citation>
    <scope>NUCLEOTIDE SEQUENCE [LARGE SCALE GENOMIC DNA]</scope>
    <source>
        <strain evidence="3 4">DSM 15382</strain>
    </source>
</reference>
<proteinExistence type="predicted"/>
<evidence type="ECO:0000313" key="3">
    <source>
        <dbReference type="EMBL" id="MBK1660606.1"/>
    </source>
</evidence>
<evidence type="ECO:0000256" key="1">
    <source>
        <dbReference type="ARBA" id="ARBA00022748"/>
    </source>
</evidence>
<dbReference type="NCBIfam" id="TIGR03142">
    <property type="entry name" value="cytochro_ccmI"/>
    <property type="match status" value="1"/>
</dbReference>
<name>A0ABS1D283_9PROT</name>
<keyword evidence="1" id="KW-0201">Cytochrome c-type biogenesis</keyword>
<dbReference type="Proteomes" id="UP000697995">
    <property type="component" value="Unassembled WGS sequence"/>
</dbReference>
<evidence type="ECO:0000313" key="4">
    <source>
        <dbReference type="Proteomes" id="UP000697995"/>
    </source>
</evidence>
<keyword evidence="2" id="KW-0812">Transmembrane</keyword>
<feature type="transmembrane region" description="Helical" evidence="2">
    <location>
        <begin position="6"/>
        <end position="26"/>
    </location>
</feature>
<evidence type="ECO:0000256" key="2">
    <source>
        <dbReference type="SAM" id="Phobius"/>
    </source>
</evidence>
<protein>
    <submittedName>
        <fullName evidence="3">C-type cytochrome biogenesis protein CcmI</fullName>
    </submittedName>
</protein>
<comment type="caution">
    <text evidence="3">The sequence shown here is derived from an EMBL/GenBank/DDBJ whole genome shotgun (WGS) entry which is preliminary data.</text>
</comment>
<accession>A0ABS1D283</accession>
<organism evidence="3 4">
    <name type="scientific">Paracraurococcus ruber</name>
    <dbReference type="NCBI Taxonomy" id="77675"/>
    <lineage>
        <taxon>Bacteria</taxon>
        <taxon>Pseudomonadati</taxon>
        <taxon>Pseudomonadota</taxon>
        <taxon>Alphaproteobacteria</taxon>
        <taxon>Acetobacterales</taxon>
        <taxon>Roseomonadaceae</taxon>
        <taxon>Paracraurococcus</taxon>
    </lineage>
</organism>
<dbReference type="InterPro" id="IPR011990">
    <property type="entry name" value="TPR-like_helical_dom_sf"/>
</dbReference>
<keyword evidence="2" id="KW-0472">Membrane</keyword>
<feature type="transmembrane region" description="Helical" evidence="2">
    <location>
        <begin position="92"/>
        <end position="111"/>
    </location>
</feature>
<dbReference type="RefSeq" id="WP_133221132.1">
    <property type="nucleotide sequence ID" value="NZ_NRSG01000194.1"/>
</dbReference>
<dbReference type="EMBL" id="NRSG01000194">
    <property type="protein sequence ID" value="MBK1660606.1"/>
    <property type="molecule type" value="Genomic_DNA"/>
</dbReference>
<dbReference type="SUPFAM" id="SSF48452">
    <property type="entry name" value="TPR-like"/>
    <property type="match status" value="1"/>
</dbReference>
<keyword evidence="2" id="KW-1133">Transmembrane helix</keyword>
<gene>
    <name evidence="3" type="primary">ccmI</name>
    <name evidence="3" type="ORF">CKO45_20510</name>
</gene>
<keyword evidence="4" id="KW-1185">Reference proteome</keyword>
<dbReference type="Pfam" id="PF14559">
    <property type="entry name" value="TPR_19"/>
    <property type="match status" value="1"/>
</dbReference>
<sequence length="268" mass="29132">MTWFPFWPLVGLLALAALAPLAVALISPPRARGRREADLGLYRAQMAELEREKAAGRLDDQAYRAAQLEVQRRLLAAPEDAGPAITGTGRKALLATLFGVPALALGLYVWGGIPEMPSATFAMREEAAMRDELILAQLRDRLTQLPPNTDQARQGWALLAKAERDRGNLVGAADAYRRAMFGKFDAETAAQLAQVLLEDGKIEDAGALLRAALPQAPQHIGLRFLAGMAEARAGRNDSARAAWRALIADAPPEAPWRAMVERRMNELP</sequence>